<protein>
    <submittedName>
        <fullName evidence="2">Uncharacterized protein</fullName>
    </submittedName>
</protein>
<keyword evidence="3" id="KW-1185">Reference proteome</keyword>
<accession>A0AA38PC29</accession>
<sequence length="541" mass="63491">MPLLDLIAAPFGPFSDSSLLSEDFPKLIRAPNKLQLRNVYMESRGKFTGLDYTEYVATPPKKTSPVKFYGILRIEDLQWLSPEGLELLQDALRERDKQLHRNLKESRLTLQSLYGTMPGTGSKISVWIYCRKNLQASFLTKEGHYQGEVILQSFFGKPKPRPLFWCIRSFYIKTVSLSRNYLEHWRFYDFVKQLHLKDPSFPLKERTPRHIMLALKHRFRVDAKHHRDEFDAEIDSDVDEEGNTKIPRFPRHVSSAEIYGAMASHAEWFLAQQLASTHSSHTYVNLKEWHKFCLKVKEVKSTKRRLQRAKRPWRTWIWSDLYIPPSKKRGRPATQTGTIDLSPFGAVPGGWDARIQKRCIDYEFPEFGDEGYLNEEVEDHAVHGRPIYDRDMPSEDSSPPPDSSSDDSDYNVPWINKIPLWLMQDPVMRPGQVRWTCPDQKCRYHLDLLEMRRSTKFSDPEYDFLRNDSLNVGDIPVQELLLGIIEEHYHEHYMRLGFNVVKSTTGNMKPKVRVVRWEPDRESENDHSDEDLKVKEEYMDL</sequence>
<evidence type="ECO:0000256" key="1">
    <source>
        <dbReference type="SAM" id="MobiDB-lite"/>
    </source>
</evidence>
<dbReference type="EMBL" id="MU806106">
    <property type="protein sequence ID" value="KAJ3839841.1"/>
    <property type="molecule type" value="Genomic_DNA"/>
</dbReference>
<name>A0AA38PC29_9AGAR</name>
<gene>
    <name evidence="2" type="ORF">F5878DRAFT_659910</name>
</gene>
<feature type="region of interest" description="Disordered" evidence="1">
    <location>
        <begin position="519"/>
        <end position="541"/>
    </location>
</feature>
<evidence type="ECO:0000313" key="3">
    <source>
        <dbReference type="Proteomes" id="UP001163846"/>
    </source>
</evidence>
<evidence type="ECO:0000313" key="2">
    <source>
        <dbReference type="EMBL" id="KAJ3839841.1"/>
    </source>
</evidence>
<reference evidence="2" key="1">
    <citation type="submission" date="2022-08" db="EMBL/GenBank/DDBJ databases">
        <authorList>
            <consortium name="DOE Joint Genome Institute"/>
            <person name="Min B."/>
            <person name="Riley R."/>
            <person name="Sierra-Patev S."/>
            <person name="Naranjo-Ortiz M."/>
            <person name="Looney B."/>
            <person name="Konkel Z."/>
            <person name="Slot J.C."/>
            <person name="Sakamoto Y."/>
            <person name="Steenwyk J.L."/>
            <person name="Rokas A."/>
            <person name="Carro J."/>
            <person name="Camarero S."/>
            <person name="Ferreira P."/>
            <person name="Molpeceres G."/>
            <person name="Ruiz-Duenas F.J."/>
            <person name="Serrano A."/>
            <person name="Henrissat B."/>
            <person name="Drula E."/>
            <person name="Hughes K.W."/>
            <person name="Mata J.L."/>
            <person name="Ishikawa N.K."/>
            <person name="Vargas-Isla R."/>
            <person name="Ushijima S."/>
            <person name="Smith C.A."/>
            <person name="Ahrendt S."/>
            <person name="Andreopoulos W."/>
            <person name="He G."/>
            <person name="Labutti K."/>
            <person name="Lipzen A."/>
            <person name="Ng V."/>
            <person name="Sandor L."/>
            <person name="Barry K."/>
            <person name="Martinez A.T."/>
            <person name="Xiao Y."/>
            <person name="Gibbons J.G."/>
            <person name="Terashima K."/>
            <person name="Hibbett D.S."/>
            <person name="Grigoriev I.V."/>
        </authorList>
    </citation>
    <scope>NUCLEOTIDE SEQUENCE</scope>
    <source>
        <strain evidence="2">TFB9207</strain>
    </source>
</reference>
<proteinExistence type="predicted"/>
<feature type="region of interest" description="Disordered" evidence="1">
    <location>
        <begin position="386"/>
        <end position="410"/>
    </location>
</feature>
<organism evidence="2 3">
    <name type="scientific">Lentinula raphanica</name>
    <dbReference type="NCBI Taxonomy" id="153919"/>
    <lineage>
        <taxon>Eukaryota</taxon>
        <taxon>Fungi</taxon>
        <taxon>Dikarya</taxon>
        <taxon>Basidiomycota</taxon>
        <taxon>Agaricomycotina</taxon>
        <taxon>Agaricomycetes</taxon>
        <taxon>Agaricomycetidae</taxon>
        <taxon>Agaricales</taxon>
        <taxon>Marasmiineae</taxon>
        <taxon>Omphalotaceae</taxon>
        <taxon>Lentinula</taxon>
    </lineage>
</organism>
<dbReference type="Proteomes" id="UP001163846">
    <property type="component" value="Unassembled WGS sequence"/>
</dbReference>
<comment type="caution">
    <text evidence="2">The sequence shown here is derived from an EMBL/GenBank/DDBJ whole genome shotgun (WGS) entry which is preliminary data.</text>
</comment>
<dbReference type="AlphaFoldDB" id="A0AA38PC29"/>